<comment type="caution">
    <text evidence="1">The sequence shown here is derived from an EMBL/GenBank/DDBJ whole genome shotgun (WGS) entry which is preliminary data.</text>
</comment>
<reference evidence="1" key="1">
    <citation type="submission" date="2023-01" db="EMBL/GenBank/DDBJ databases">
        <authorList>
            <person name="Van Ghelder C."/>
            <person name="Rancurel C."/>
        </authorList>
    </citation>
    <scope>NUCLEOTIDE SEQUENCE</scope>
    <source>
        <strain evidence="1">CNCM I-4278</strain>
    </source>
</reference>
<evidence type="ECO:0000313" key="1">
    <source>
        <dbReference type="EMBL" id="CAI6304430.1"/>
    </source>
</evidence>
<proteinExistence type="predicted"/>
<gene>
    <name evidence="1" type="ORF">PDIGIT_LOCUS2965</name>
</gene>
<protein>
    <submittedName>
        <fullName evidence="1">Uncharacterized protein</fullName>
    </submittedName>
</protein>
<keyword evidence="2" id="KW-1185">Reference proteome</keyword>
<sequence length="50" mass="5693">MPWSGSSGLDYDRDVTDAYVAYGARILHTRAMGYGFYRRNMCLAAEDGRR</sequence>
<dbReference type="AlphaFoldDB" id="A0A9W4U5S6"/>
<evidence type="ECO:0000313" key="2">
    <source>
        <dbReference type="Proteomes" id="UP001152607"/>
    </source>
</evidence>
<dbReference type="Proteomes" id="UP001152607">
    <property type="component" value="Unassembled WGS sequence"/>
</dbReference>
<dbReference type="EMBL" id="CAOQHR010000002">
    <property type="protein sequence ID" value="CAI6304430.1"/>
    <property type="molecule type" value="Genomic_DNA"/>
</dbReference>
<name>A0A9W4U5S6_9PLEO</name>
<accession>A0A9W4U5S6</accession>
<organism evidence="1 2">
    <name type="scientific">Periconia digitata</name>
    <dbReference type="NCBI Taxonomy" id="1303443"/>
    <lineage>
        <taxon>Eukaryota</taxon>
        <taxon>Fungi</taxon>
        <taxon>Dikarya</taxon>
        <taxon>Ascomycota</taxon>
        <taxon>Pezizomycotina</taxon>
        <taxon>Dothideomycetes</taxon>
        <taxon>Pleosporomycetidae</taxon>
        <taxon>Pleosporales</taxon>
        <taxon>Massarineae</taxon>
        <taxon>Periconiaceae</taxon>
        <taxon>Periconia</taxon>
    </lineage>
</organism>